<dbReference type="InterPro" id="IPR004358">
    <property type="entry name" value="Sig_transdc_His_kin-like_C"/>
</dbReference>
<keyword evidence="10" id="KW-0812">Transmembrane</keyword>
<dbReference type="InterPro" id="IPR005467">
    <property type="entry name" value="His_kinase_dom"/>
</dbReference>
<dbReference type="EMBL" id="JBHSIU010000003">
    <property type="protein sequence ID" value="MFC4996359.1"/>
    <property type="molecule type" value="Genomic_DNA"/>
</dbReference>
<dbReference type="PRINTS" id="PR00344">
    <property type="entry name" value="BCTRLSENSOR"/>
</dbReference>
<feature type="domain" description="Histidine kinase" evidence="11">
    <location>
        <begin position="109"/>
        <end position="312"/>
    </location>
</feature>
<accession>A0ABV9VJT6</accession>
<evidence type="ECO:0000256" key="4">
    <source>
        <dbReference type="ARBA" id="ARBA00022475"/>
    </source>
</evidence>
<feature type="transmembrane region" description="Helical" evidence="10">
    <location>
        <begin position="65"/>
        <end position="81"/>
    </location>
</feature>
<dbReference type="SUPFAM" id="SSF47384">
    <property type="entry name" value="Homodimeric domain of signal transducing histidine kinase"/>
    <property type="match status" value="1"/>
</dbReference>
<keyword evidence="7 12" id="KW-0418">Kinase</keyword>
<dbReference type="SMART" id="SM00387">
    <property type="entry name" value="HATPase_c"/>
    <property type="match status" value="1"/>
</dbReference>
<keyword evidence="5" id="KW-0597">Phosphoprotein</keyword>
<evidence type="ECO:0000256" key="7">
    <source>
        <dbReference type="ARBA" id="ARBA00022777"/>
    </source>
</evidence>
<organism evidence="12 13">
    <name type="scientific">Dactylosporangium cerinum</name>
    <dbReference type="NCBI Taxonomy" id="1434730"/>
    <lineage>
        <taxon>Bacteria</taxon>
        <taxon>Bacillati</taxon>
        <taxon>Actinomycetota</taxon>
        <taxon>Actinomycetes</taxon>
        <taxon>Micromonosporales</taxon>
        <taxon>Micromonosporaceae</taxon>
        <taxon>Dactylosporangium</taxon>
    </lineage>
</organism>
<dbReference type="PROSITE" id="PS50109">
    <property type="entry name" value="HIS_KIN"/>
    <property type="match status" value="1"/>
</dbReference>
<keyword evidence="4" id="KW-1003">Cell membrane</keyword>
<comment type="caution">
    <text evidence="12">The sequence shown here is derived from an EMBL/GenBank/DDBJ whole genome shotgun (WGS) entry which is preliminary data.</text>
</comment>
<gene>
    <name evidence="12" type="ORF">ACFPIJ_00780</name>
</gene>
<dbReference type="InterPro" id="IPR036890">
    <property type="entry name" value="HATPase_C_sf"/>
</dbReference>
<evidence type="ECO:0000256" key="10">
    <source>
        <dbReference type="SAM" id="Phobius"/>
    </source>
</evidence>
<dbReference type="EC" id="2.7.13.3" evidence="3"/>
<dbReference type="SMART" id="SM00388">
    <property type="entry name" value="HisKA"/>
    <property type="match status" value="1"/>
</dbReference>
<feature type="transmembrane region" description="Helical" evidence="10">
    <location>
        <begin position="12"/>
        <end position="28"/>
    </location>
</feature>
<name>A0ABV9VJT6_9ACTN</name>
<dbReference type="GO" id="GO:0016301">
    <property type="term" value="F:kinase activity"/>
    <property type="evidence" value="ECO:0007669"/>
    <property type="project" value="UniProtKB-KW"/>
</dbReference>
<proteinExistence type="predicted"/>
<feature type="transmembrane region" description="Helical" evidence="10">
    <location>
        <begin position="35"/>
        <end position="53"/>
    </location>
</feature>
<dbReference type="InterPro" id="IPR003661">
    <property type="entry name" value="HisK_dim/P_dom"/>
</dbReference>
<keyword evidence="6" id="KW-0808">Transferase</keyword>
<evidence type="ECO:0000259" key="11">
    <source>
        <dbReference type="PROSITE" id="PS50109"/>
    </source>
</evidence>
<protein>
    <recommendedName>
        <fullName evidence="3">histidine kinase</fullName>
        <ecNumber evidence="3">2.7.13.3</ecNumber>
    </recommendedName>
</protein>
<keyword evidence="9" id="KW-0843">Virulence</keyword>
<dbReference type="CDD" id="cd00082">
    <property type="entry name" value="HisKA"/>
    <property type="match status" value="1"/>
</dbReference>
<evidence type="ECO:0000256" key="1">
    <source>
        <dbReference type="ARBA" id="ARBA00000085"/>
    </source>
</evidence>
<dbReference type="InterPro" id="IPR050980">
    <property type="entry name" value="2C_sensor_his_kinase"/>
</dbReference>
<dbReference type="InterPro" id="IPR003594">
    <property type="entry name" value="HATPase_dom"/>
</dbReference>
<comment type="subcellular location">
    <subcellularLocation>
        <location evidence="2">Cell membrane</location>
        <topology evidence="2">Multi-pass membrane protein</topology>
    </subcellularLocation>
</comment>
<dbReference type="PANTHER" id="PTHR44936">
    <property type="entry name" value="SENSOR PROTEIN CREC"/>
    <property type="match status" value="1"/>
</dbReference>
<dbReference type="Pfam" id="PF00512">
    <property type="entry name" value="HisKA"/>
    <property type="match status" value="1"/>
</dbReference>
<evidence type="ECO:0000256" key="2">
    <source>
        <dbReference type="ARBA" id="ARBA00004651"/>
    </source>
</evidence>
<evidence type="ECO:0000256" key="8">
    <source>
        <dbReference type="ARBA" id="ARBA00023012"/>
    </source>
</evidence>
<keyword evidence="10" id="KW-0472">Membrane</keyword>
<keyword evidence="8" id="KW-0902">Two-component regulatory system</keyword>
<dbReference type="Proteomes" id="UP001595912">
    <property type="component" value="Unassembled WGS sequence"/>
</dbReference>
<evidence type="ECO:0000256" key="5">
    <source>
        <dbReference type="ARBA" id="ARBA00022553"/>
    </source>
</evidence>
<evidence type="ECO:0000256" key="6">
    <source>
        <dbReference type="ARBA" id="ARBA00022679"/>
    </source>
</evidence>
<sequence length="341" mass="36941">MYLFPGKETIPFHLVWIGLSIVYGFIAWHPAGMAAVLIGVAATTGTILVHHAAAGEIGWEETTEVPLMMLVFGVMVWHVHVRQRVVARLAQLAEHERRQADTQQILVRLVSHELRTPITVARGYAELIRDGASGPGVAEDAAIVLDELDKLSRITYRLVTLMLMTAAAARQPADIDAELKRTLHRWVPTADRIWKVRSDVGVVGIVPERLEAALDCLLENAEKFTADGDRIEIVGTRRADGWTIEVLDSGAGMTPERAAALTAATGPLPSSTGTGLGLAIARAVVESWGGRVEVRGEPGVGSCVTLWFPPESPEVRSAEPDVLPARQLFKRSTDDGSMTNT</sequence>
<dbReference type="Gene3D" id="3.30.565.10">
    <property type="entry name" value="Histidine kinase-like ATPase, C-terminal domain"/>
    <property type="match status" value="1"/>
</dbReference>
<evidence type="ECO:0000256" key="9">
    <source>
        <dbReference type="ARBA" id="ARBA00023026"/>
    </source>
</evidence>
<evidence type="ECO:0000313" key="12">
    <source>
        <dbReference type="EMBL" id="MFC4996359.1"/>
    </source>
</evidence>
<evidence type="ECO:0000256" key="3">
    <source>
        <dbReference type="ARBA" id="ARBA00012438"/>
    </source>
</evidence>
<dbReference type="SUPFAM" id="SSF55874">
    <property type="entry name" value="ATPase domain of HSP90 chaperone/DNA topoisomerase II/histidine kinase"/>
    <property type="match status" value="1"/>
</dbReference>
<dbReference type="Gene3D" id="1.10.287.130">
    <property type="match status" value="1"/>
</dbReference>
<dbReference type="RefSeq" id="WP_380112560.1">
    <property type="nucleotide sequence ID" value="NZ_JBHSIU010000003.1"/>
</dbReference>
<keyword evidence="13" id="KW-1185">Reference proteome</keyword>
<evidence type="ECO:0000313" key="13">
    <source>
        <dbReference type="Proteomes" id="UP001595912"/>
    </source>
</evidence>
<reference evidence="13" key="1">
    <citation type="journal article" date="2019" name="Int. J. Syst. Evol. Microbiol.">
        <title>The Global Catalogue of Microorganisms (GCM) 10K type strain sequencing project: providing services to taxonomists for standard genome sequencing and annotation.</title>
        <authorList>
            <consortium name="The Broad Institute Genomics Platform"/>
            <consortium name="The Broad Institute Genome Sequencing Center for Infectious Disease"/>
            <person name="Wu L."/>
            <person name="Ma J."/>
        </authorList>
    </citation>
    <scope>NUCLEOTIDE SEQUENCE [LARGE SCALE GENOMIC DNA]</scope>
    <source>
        <strain evidence="13">CGMCC 4.7152</strain>
    </source>
</reference>
<keyword evidence="10" id="KW-1133">Transmembrane helix</keyword>
<dbReference type="InterPro" id="IPR036097">
    <property type="entry name" value="HisK_dim/P_sf"/>
</dbReference>
<dbReference type="PANTHER" id="PTHR44936:SF9">
    <property type="entry name" value="SENSOR PROTEIN CREC"/>
    <property type="match status" value="1"/>
</dbReference>
<comment type="catalytic activity">
    <reaction evidence="1">
        <text>ATP + protein L-histidine = ADP + protein N-phospho-L-histidine.</text>
        <dbReference type="EC" id="2.7.13.3"/>
    </reaction>
</comment>
<dbReference type="Pfam" id="PF02518">
    <property type="entry name" value="HATPase_c"/>
    <property type="match status" value="1"/>
</dbReference>